<dbReference type="Proteomes" id="UP000033483">
    <property type="component" value="Unassembled WGS sequence"/>
</dbReference>
<evidence type="ECO:0000256" key="4">
    <source>
        <dbReference type="ARBA" id="ARBA00022679"/>
    </source>
</evidence>
<comment type="catalytic activity">
    <reaction evidence="12">
        <text>L-tyrosyl-[glycogenin] + UDP-alpha-D-glucose = alpha-D-glucosyl-L-tyrosyl-[glycogenin] + UDP + H(+)</text>
        <dbReference type="Rhea" id="RHEA:23360"/>
        <dbReference type="Rhea" id="RHEA-COMP:14604"/>
        <dbReference type="Rhea" id="RHEA-COMP:14605"/>
        <dbReference type="ChEBI" id="CHEBI:15378"/>
        <dbReference type="ChEBI" id="CHEBI:46858"/>
        <dbReference type="ChEBI" id="CHEBI:58223"/>
        <dbReference type="ChEBI" id="CHEBI:58885"/>
        <dbReference type="ChEBI" id="CHEBI:140573"/>
        <dbReference type="EC" id="2.4.1.186"/>
    </reaction>
</comment>
<evidence type="ECO:0000256" key="13">
    <source>
        <dbReference type="ARBA" id="ARBA00057883"/>
    </source>
</evidence>
<evidence type="ECO:0000256" key="5">
    <source>
        <dbReference type="ARBA" id="ARBA00022723"/>
    </source>
</evidence>
<evidence type="ECO:0000256" key="2">
    <source>
        <dbReference type="ARBA" id="ARBA00004496"/>
    </source>
</evidence>
<comment type="catalytic activity">
    <reaction evidence="11">
        <text>[1,4-alpha-D-glucosyl](n)-L-tyrosyl-[glycogenin] + UDP-alpha-D-glucose = [1,4-alpha-D-glucosyl](n+1)-L-tyrosyl-[glycogenin] + UDP + H(+)</text>
        <dbReference type="Rhea" id="RHEA:56560"/>
        <dbReference type="Rhea" id="RHEA-COMP:14606"/>
        <dbReference type="Rhea" id="RHEA-COMP:14607"/>
        <dbReference type="ChEBI" id="CHEBI:15378"/>
        <dbReference type="ChEBI" id="CHEBI:58223"/>
        <dbReference type="ChEBI" id="CHEBI:58885"/>
        <dbReference type="ChEBI" id="CHEBI:140574"/>
        <dbReference type="EC" id="2.4.1.186"/>
    </reaction>
</comment>
<dbReference type="OrthoDB" id="2014201at2759"/>
<evidence type="ECO:0000256" key="14">
    <source>
        <dbReference type="SAM" id="MobiDB-lite"/>
    </source>
</evidence>
<feature type="compositionally biased region" description="Acidic residues" evidence="14">
    <location>
        <begin position="619"/>
        <end position="628"/>
    </location>
</feature>
<comment type="function">
    <text evidence="13">Self-glucosylating initiator of glycogen synthesis. It catalyzes the formation of a short alpha (1,4)-glucosyl chain covalently attached via a glucose 1-O-tyrosyl linkage to internal tyrosine residues and these chains act as primers for the elongation reaction catalyzed by glycogen synthase.</text>
</comment>
<organism evidence="15 16">
    <name type="scientific">Thielaviopsis punctulata</name>
    <dbReference type="NCBI Taxonomy" id="72032"/>
    <lineage>
        <taxon>Eukaryota</taxon>
        <taxon>Fungi</taxon>
        <taxon>Dikarya</taxon>
        <taxon>Ascomycota</taxon>
        <taxon>Pezizomycotina</taxon>
        <taxon>Sordariomycetes</taxon>
        <taxon>Hypocreomycetidae</taxon>
        <taxon>Microascales</taxon>
        <taxon>Ceratocystidaceae</taxon>
        <taxon>Thielaviopsis</taxon>
    </lineage>
</organism>
<keyword evidence="4" id="KW-0808">Transferase</keyword>
<comment type="subcellular location">
    <subcellularLocation>
        <location evidence="2">Cytoplasm</location>
    </subcellularLocation>
</comment>
<evidence type="ECO:0000313" key="16">
    <source>
        <dbReference type="Proteomes" id="UP000033483"/>
    </source>
</evidence>
<name>A0A0F4ZH07_9PEZI</name>
<dbReference type="GO" id="GO:0046872">
    <property type="term" value="F:metal ion binding"/>
    <property type="evidence" value="ECO:0007669"/>
    <property type="project" value="UniProtKB-KW"/>
</dbReference>
<evidence type="ECO:0000256" key="10">
    <source>
        <dbReference type="ARBA" id="ARBA00038934"/>
    </source>
</evidence>
<accession>A0A0F4ZH07</accession>
<evidence type="ECO:0000256" key="12">
    <source>
        <dbReference type="ARBA" id="ARBA00052293"/>
    </source>
</evidence>
<dbReference type="FunFam" id="3.90.550.10:FF:000092">
    <property type="entry name" value="Glycogenin 2"/>
    <property type="match status" value="1"/>
</dbReference>
<evidence type="ECO:0000256" key="11">
    <source>
        <dbReference type="ARBA" id="ARBA00050886"/>
    </source>
</evidence>
<dbReference type="EC" id="2.4.1.186" evidence="10"/>
<dbReference type="CDD" id="cd02537">
    <property type="entry name" value="GT8_Glycogenin"/>
    <property type="match status" value="1"/>
</dbReference>
<dbReference type="SUPFAM" id="SSF53448">
    <property type="entry name" value="Nucleotide-diphospho-sugar transferases"/>
    <property type="match status" value="1"/>
</dbReference>
<gene>
    <name evidence="15" type="ORF">TD95_003528</name>
</gene>
<comment type="cofactor">
    <cofactor evidence="1">
        <name>Mn(2+)</name>
        <dbReference type="ChEBI" id="CHEBI:29035"/>
    </cofactor>
</comment>
<dbReference type="GO" id="GO:0005737">
    <property type="term" value="C:cytoplasm"/>
    <property type="evidence" value="ECO:0007669"/>
    <property type="project" value="UniProtKB-SubCell"/>
</dbReference>
<keyword evidence="5" id="KW-0479">Metal-binding</keyword>
<evidence type="ECO:0000256" key="3">
    <source>
        <dbReference type="ARBA" id="ARBA00022490"/>
    </source>
</evidence>
<evidence type="ECO:0000256" key="1">
    <source>
        <dbReference type="ARBA" id="ARBA00001936"/>
    </source>
</evidence>
<dbReference type="PANTHER" id="PTHR11183">
    <property type="entry name" value="GLYCOGENIN SUBFAMILY MEMBER"/>
    <property type="match status" value="1"/>
</dbReference>
<dbReference type="GO" id="GO:0008466">
    <property type="term" value="F:glycogenin glucosyltransferase activity"/>
    <property type="evidence" value="ECO:0007669"/>
    <property type="project" value="UniProtKB-EC"/>
</dbReference>
<keyword evidence="7" id="KW-0325">Glycoprotein</keyword>
<keyword evidence="6" id="KW-0320">Glycogen biosynthesis</keyword>
<evidence type="ECO:0000313" key="15">
    <source>
        <dbReference type="EMBL" id="KKA29153.1"/>
    </source>
</evidence>
<dbReference type="AlphaFoldDB" id="A0A0F4ZH07"/>
<keyword evidence="8" id="KW-0464">Manganese</keyword>
<feature type="region of interest" description="Disordered" evidence="14">
    <location>
        <begin position="272"/>
        <end position="292"/>
    </location>
</feature>
<keyword evidence="16" id="KW-1185">Reference proteome</keyword>
<evidence type="ECO:0000256" key="6">
    <source>
        <dbReference type="ARBA" id="ARBA00023056"/>
    </source>
</evidence>
<dbReference type="GO" id="GO:0005978">
    <property type="term" value="P:glycogen biosynthetic process"/>
    <property type="evidence" value="ECO:0007669"/>
    <property type="project" value="UniProtKB-KW"/>
</dbReference>
<sequence>MASQVYATLLTNNSYLPGALVLANSLRDAGSTKEFAVLVTPETVSADTIAQLRTVYNHIIEVPRISNPNATNLAMMQRLDLHSTLTKIELWKQTQFSKIVYIDADVVAVRAPDELFDLEVPFAAAPDIGWPDCFNSGVMVLKPDMETYNGLKAMAAAGATFDGADQGLLNAYFPNFHRISFTYNVTPSAHYQYLPAYNHFRANISLVHFIGKDKPWVVGRGAATSGSTPYHELAGKWFAVFDRHYGVQGRSGAQLKDIEAVRRMVAGESGSYYSPSGYTSWDPSRSAPPMNSGPEAGNLPAHVYSMSTDTTPYNGRIWVGDNGYHAAVFPWEQEHRQTVPTRVFWEDRPEEIEEVYEIEPVEAEAEPIEEDRCATPTQAAPTPAAVAAAPTTAMHDDYPSDGYLTPAGTDALLASYTTTPTMGASEGPSTPPPVDLTERASANGSADPWAGLNMSNAWDAVPQITRYFEQRNASAAARRGIMLRPQAQPKQADWTCVHGHHYEPMDCLCEIVNTVYGNEDPLPELKRLLRAYRTTVPAAAADANKDIVSPKPRMGHTHTENVRAYDDESPLVSLAEGPAAHDKHRENMPMYTPSYLGPGVAWDKDEAIPRHEVSGLPPSEEELDVLQS</sequence>
<evidence type="ECO:0000256" key="8">
    <source>
        <dbReference type="ARBA" id="ARBA00023211"/>
    </source>
</evidence>
<dbReference type="EMBL" id="LAEV01000950">
    <property type="protein sequence ID" value="KKA29153.1"/>
    <property type="molecule type" value="Genomic_DNA"/>
</dbReference>
<evidence type="ECO:0000256" key="7">
    <source>
        <dbReference type="ARBA" id="ARBA00023180"/>
    </source>
</evidence>
<evidence type="ECO:0000256" key="9">
    <source>
        <dbReference type="ARBA" id="ARBA00038162"/>
    </source>
</evidence>
<comment type="caution">
    <text evidence="15">The sequence shown here is derived from an EMBL/GenBank/DDBJ whole genome shotgun (WGS) entry which is preliminary data.</text>
</comment>
<feature type="region of interest" description="Disordered" evidence="14">
    <location>
        <begin position="606"/>
        <end position="628"/>
    </location>
</feature>
<dbReference type="Pfam" id="PF01501">
    <property type="entry name" value="Glyco_transf_8"/>
    <property type="match status" value="1"/>
</dbReference>
<dbReference type="Gene3D" id="3.90.550.10">
    <property type="entry name" value="Spore Coat Polysaccharide Biosynthesis Protein SpsA, Chain A"/>
    <property type="match status" value="1"/>
</dbReference>
<keyword evidence="3" id="KW-0963">Cytoplasm</keyword>
<reference evidence="15 16" key="1">
    <citation type="submission" date="2015-03" db="EMBL/GenBank/DDBJ databases">
        <authorList>
            <person name="Radwan O."/>
            <person name="Al-Naeli F.A."/>
            <person name="Rendon G.A."/>
            <person name="Fields C."/>
        </authorList>
    </citation>
    <scope>NUCLEOTIDE SEQUENCE [LARGE SCALE GENOMIC DNA]</scope>
    <source>
        <strain evidence="15">CR-DP1</strain>
    </source>
</reference>
<dbReference type="InterPro" id="IPR050587">
    <property type="entry name" value="GNT1/Glycosyltrans_8"/>
</dbReference>
<dbReference type="InterPro" id="IPR029044">
    <property type="entry name" value="Nucleotide-diphossugar_trans"/>
</dbReference>
<comment type="similarity">
    <text evidence="9">Belongs to the glycosyltransferase 8 family. Glycogenin subfamily.</text>
</comment>
<protein>
    <recommendedName>
        <fullName evidence="10">glycogenin glucosyltransferase</fullName>
        <ecNumber evidence="10">2.4.1.186</ecNumber>
    </recommendedName>
</protein>
<dbReference type="InterPro" id="IPR002495">
    <property type="entry name" value="Glyco_trans_8"/>
</dbReference>
<proteinExistence type="inferred from homology"/>